<comment type="catalytic activity">
    <reaction evidence="8">
        <text>L-seryl-[protein] + ATP = O-phospho-L-seryl-[protein] + ADP + H(+)</text>
        <dbReference type="Rhea" id="RHEA:17989"/>
        <dbReference type="Rhea" id="RHEA-COMP:9863"/>
        <dbReference type="Rhea" id="RHEA-COMP:11604"/>
        <dbReference type="ChEBI" id="CHEBI:15378"/>
        <dbReference type="ChEBI" id="CHEBI:29999"/>
        <dbReference type="ChEBI" id="CHEBI:30616"/>
        <dbReference type="ChEBI" id="CHEBI:83421"/>
        <dbReference type="ChEBI" id="CHEBI:456216"/>
        <dbReference type="EC" id="2.7.11.1"/>
    </reaction>
</comment>
<dbReference type="PANTHER" id="PTHR43671:SF98">
    <property type="entry name" value="SERINE_THREONINE-PROTEIN KINASE NEK11"/>
    <property type="match status" value="1"/>
</dbReference>
<dbReference type="InterPro" id="IPR000719">
    <property type="entry name" value="Prot_kinase_dom"/>
</dbReference>
<keyword evidence="4" id="KW-0547">Nucleotide-binding</keyword>
<keyword evidence="6" id="KW-0067">ATP-binding</keyword>
<comment type="catalytic activity">
    <reaction evidence="7">
        <text>L-threonyl-[protein] + ATP = O-phospho-L-threonyl-[protein] + ADP + H(+)</text>
        <dbReference type="Rhea" id="RHEA:46608"/>
        <dbReference type="Rhea" id="RHEA-COMP:11060"/>
        <dbReference type="Rhea" id="RHEA-COMP:11605"/>
        <dbReference type="ChEBI" id="CHEBI:15378"/>
        <dbReference type="ChEBI" id="CHEBI:30013"/>
        <dbReference type="ChEBI" id="CHEBI:30616"/>
        <dbReference type="ChEBI" id="CHEBI:61977"/>
        <dbReference type="ChEBI" id="CHEBI:456216"/>
        <dbReference type="EC" id="2.7.11.1"/>
    </reaction>
</comment>
<dbReference type="EC" id="2.7.11.1" evidence="1"/>
<feature type="domain" description="Protein kinase" evidence="9">
    <location>
        <begin position="200"/>
        <end position="691"/>
    </location>
</feature>
<dbReference type="Gene3D" id="1.10.510.10">
    <property type="entry name" value="Transferase(Phosphotransferase) domain 1"/>
    <property type="match status" value="1"/>
</dbReference>
<evidence type="ECO:0000313" key="11">
    <source>
        <dbReference type="Proteomes" id="UP000267027"/>
    </source>
</evidence>
<dbReference type="WBParaSite" id="ACOC_0000841001-mRNA-1">
    <property type="protein sequence ID" value="ACOC_0000841001-mRNA-1"/>
    <property type="gene ID" value="ACOC_0000841001"/>
</dbReference>
<dbReference type="PROSITE" id="PS50011">
    <property type="entry name" value="PROTEIN_KINASE_DOM"/>
    <property type="match status" value="1"/>
</dbReference>
<dbReference type="OrthoDB" id="5785107at2759"/>
<dbReference type="InterPro" id="IPR011009">
    <property type="entry name" value="Kinase-like_dom_sf"/>
</dbReference>
<dbReference type="PANTHER" id="PTHR43671">
    <property type="entry name" value="SERINE/THREONINE-PROTEIN KINASE NEK"/>
    <property type="match status" value="1"/>
</dbReference>
<evidence type="ECO:0000256" key="1">
    <source>
        <dbReference type="ARBA" id="ARBA00012513"/>
    </source>
</evidence>
<accession>A0A158PJ71</accession>
<keyword evidence="2" id="KW-0723">Serine/threonine-protein kinase</keyword>
<keyword evidence="3" id="KW-0808">Transferase</keyword>
<dbReference type="AlphaFoldDB" id="A0A158PJ71"/>
<evidence type="ECO:0000256" key="4">
    <source>
        <dbReference type="ARBA" id="ARBA00022741"/>
    </source>
</evidence>
<dbReference type="GO" id="GO:0005524">
    <property type="term" value="F:ATP binding"/>
    <property type="evidence" value="ECO:0007669"/>
    <property type="project" value="UniProtKB-KW"/>
</dbReference>
<dbReference type="SUPFAM" id="SSF56112">
    <property type="entry name" value="Protein kinase-like (PK-like)"/>
    <property type="match status" value="1"/>
</dbReference>
<evidence type="ECO:0000259" key="9">
    <source>
        <dbReference type="PROSITE" id="PS50011"/>
    </source>
</evidence>
<name>A0A158PJ71_ANGCS</name>
<evidence type="ECO:0000256" key="3">
    <source>
        <dbReference type="ARBA" id="ARBA00022679"/>
    </source>
</evidence>
<sequence length="709" mass="80187">MNCTGGSEKFDAAADVQLAVRIKVHHQMRKLGAVLAVPDLRYQLELYGTLKEFVALDGTTYRDVDVMNNSDFALCKLGCGSPGFTELKLEPFKRGQTAYLAITSQKNYSAPSVMSMTSPSVRNVLLLCANSAENNGSVFWRIELDIQNRSTDGMMAHWVEAVRRDNSSHDTDTVVFSAWAYSSYVDFSGVVNVKNASIQFRVASFNGSGYIGDVVKSQWYSEYQLVGGNYIEMMIAEEMWRDELAAARVLFKYSRTSSCSLVLSYNSHMGIEQRMDFVMDRSRGFLLDRLAFDHPYTLRLWHFGAATTAAYSSYEFRTSTCLKMVNDPTLCAPPPVSDISWTWDSTEQDRNRVVVTWIYGSPTQMIEDGTRVERHDSIVPVVTTFPRMVHFDIAINPLVTVSQYQCQFLDGQRRVVTWTHRSVVIYVPNEHCNYGIEITVVDSRNRRSVTTKTQVIRYEEKYQMLLPPNGWNTGLVLSLLFEPCNGGTLSCFLNDARRSLCNRTVIDMPSHDYQVHFLAYHLHRFAFNIAQALAYLHDQHCIHLHITAENVYLALDYSDPLEIPCDQSVKLGDFCWATVPHVKCSRILSPQSFLPPEGIISDDDYTTAVDVWQYGLLLAGMVTLNSAKPLLCLQTDIVFTDRLIKNFYTSLSSGIRQFDPYVSSLKSKILMCLSSTTRNRSTMRRIEKEIISLNFSAPVSMAGTSSVLL</sequence>
<keyword evidence="5" id="KW-0418">Kinase</keyword>
<evidence type="ECO:0000256" key="2">
    <source>
        <dbReference type="ARBA" id="ARBA00022527"/>
    </source>
</evidence>
<dbReference type="GO" id="GO:0004674">
    <property type="term" value="F:protein serine/threonine kinase activity"/>
    <property type="evidence" value="ECO:0007669"/>
    <property type="project" value="UniProtKB-KW"/>
</dbReference>
<dbReference type="Pfam" id="PF07714">
    <property type="entry name" value="PK_Tyr_Ser-Thr"/>
    <property type="match status" value="1"/>
</dbReference>
<protein>
    <recommendedName>
        <fullName evidence="1">non-specific serine/threonine protein kinase</fullName>
        <ecNumber evidence="1">2.7.11.1</ecNumber>
    </recommendedName>
</protein>
<evidence type="ECO:0000256" key="5">
    <source>
        <dbReference type="ARBA" id="ARBA00022777"/>
    </source>
</evidence>
<evidence type="ECO:0000256" key="6">
    <source>
        <dbReference type="ARBA" id="ARBA00022840"/>
    </source>
</evidence>
<evidence type="ECO:0000313" key="12">
    <source>
        <dbReference type="WBParaSite" id="ACOC_0000841001-mRNA-1"/>
    </source>
</evidence>
<dbReference type="Proteomes" id="UP000267027">
    <property type="component" value="Unassembled WGS sequence"/>
</dbReference>
<evidence type="ECO:0000256" key="7">
    <source>
        <dbReference type="ARBA" id="ARBA00047899"/>
    </source>
</evidence>
<keyword evidence="11" id="KW-1185">Reference proteome</keyword>
<dbReference type="InterPro" id="IPR050660">
    <property type="entry name" value="NEK_Ser/Thr_kinase"/>
</dbReference>
<reference evidence="10 11" key="2">
    <citation type="submission" date="2018-11" db="EMBL/GenBank/DDBJ databases">
        <authorList>
            <consortium name="Pathogen Informatics"/>
        </authorList>
    </citation>
    <scope>NUCLEOTIDE SEQUENCE [LARGE SCALE GENOMIC DNA]</scope>
    <source>
        <strain evidence="10 11">Costa Rica</strain>
    </source>
</reference>
<reference evidence="12" key="1">
    <citation type="submission" date="2016-04" db="UniProtKB">
        <authorList>
            <consortium name="WormBaseParasite"/>
        </authorList>
    </citation>
    <scope>IDENTIFICATION</scope>
</reference>
<proteinExistence type="predicted"/>
<organism evidence="12">
    <name type="scientific">Angiostrongylus costaricensis</name>
    <name type="common">Nematode worm</name>
    <dbReference type="NCBI Taxonomy" id="334426"/>
    <lineage>
        <taxon>Eukaryota</taxon>
        <taxon>Metazoa</taxon>
        <taxon>Ecdysozoa</taxon>
        <taxon>Nematoda</taxon>
        <taxon>Chromadorea</taxon>
        <taxon>Rhabditida</taxon>
        <taxon>Rhabditina</taxon>
        <taxon>Rhabditomorpha</taxon>
        <taxon>Strongyloidea</taxon>
        <taxon>Metastrongylidae</taxon>
        <taxon>Angiostrongylus</taxon>
    </lineage>
</organism>
<dbReference type="InterPro" id="IPR001245">
    <property type="entry name" value="Ser-Thr/Tyr_kinase_cat_dom"/>
</dbReference>
<gene>
    <name evidence="10" type="ORF">ACOC_LOCUS8411</name>
</gene>
<dbReference type="EMBL" id="UYYA01004153">
    <property type="protein sequence ID" value="VDM59996.1"/>
    <property type="molecule type" value="Genomic_DNA"/>
</dbReference>
<dbReference type="OMA" id="ERMVYAY"/>
<evidence type="ECO:0000313" key="10">
    <source>
        <dbReference type="EMBL" id="VDM59996.1"/>
    </source>
</evidence>
<evidence type="ECO:0000256" key="8">
    <source>
        <dbReference type="ARBA" id="ARBA00048679"/>
    </source>
</evidence>